<evidence type="ECO:0000313" key="5">
    <source>
        <dbReference type="Proteomes" id="UP001177258"/>
    </source>
</evidence>
<dbReference type="EMBL" id="JAUPEV010000001">
    <property type="protein sequence ID" value="MDO7252365.1"/>
    <property type="molecule type" value="Genomic_DNA"/>
</dbReference>
<reference evidence="3" key="2">
    <citation type="submission" date="2023-07" db="EMBL/GenBank/DDBJ databases">
        <authorList>
            <person name="Aydin F."/>
            <person name="Tarhane S."/>
            <person name="Saticioglu I.B."/>
            <person name="Karakaya E."/>
            <person name="Abay S."/>
            <person name="Guran O."/>
            <person name="Bozkurt E."/>
            <person name="Uzum N."/>
            <person name="Olgun K."/>
            <person name="Jablonski D."/>
        </authorList>
    </citation>
    <scope>NUCLEOTIDE SEQUENCE</scope>
    <source>
        <strain evidence="3">Faydin-H75</strain>
    </source>
</reference>
<evidence type="ECO:0008006" key="7">
    <source>
        <dbReference type="Google" id="ProtNLM"/>
    </source>
</evidence>
<dbReference type="Proteomes" id="UP001177258">
    <property type="component" value="Unassembled WGS sequence"/>
</dbReference>
<evidence type="ECO:0000313" key="6">
    <source>
        <dbReference type="Proteomes" id="UP001240777"/>
    </source>
</evidence>
<evidence type="ECO:0000256" key="2">
    <source>
        <dbReference type="SAM" id="Phobius"/>
    </source>
</evidence>
<keyword evidence="2" id="KW-1133">Transmembrane helix</keyword>
<keyword evidence="6" id="KW-1185">Reference proteome</keyword>
<comment type="caution">
    <text evidence="4">The sequence shown here is derived from an EMBL/GenBank/DDBJ whole genome shotgun (WGS) entry which is preliminary data.</text>
</comment>
<feature type="transmembrane region" description="Helical" evidence="2">
    <location>
        <begin position="12"/>
        <end position="30"/>
    </location>
</feature>
<organism evidence="4 5">
    <name type="scientific">Helicobacter cappadocius</name>
    <dbReference type="NCBI Taxonomy" id="3063998"/>
    <lineage>
        <taxon>Bacteria</taxon>
        <taxon>Pseudomonadati</taxon>
        <taxon>Campylobacterota</taxon>
        <taxon>Epsilonproteobacteria</taxon>
        <taxon>Campylobacterales</taxon>
        <taxon>Helicobacteraceae</taxon>
        <taxon>Helicobacter</taxon>
    </lineage>
</organism>
<dbReference type="RefSeq" id="WP_305516209.1">
    <property type="nucleotide sequence ID" value="NZ_JAUPEV010000001.1"/>
</dbReference>
<dbReference type="InterPro" id="IPR011990">
    <property type="entry name" value="TPR-like_helical_dom_sf"/>
</dbReference>
<dbReference type="Proteomes" id="UP001240777">
    <property type="component" value="Unassembled WGS sequence"/>
</dbReference>
<accession>A0AA90PH14</accession>
<dbReference type="AlphaFoldDB" id="A0AA90PH14"/>
<dbReference type="SUPFAM" id="SSF48452">
    <property type="entry name" value="TPR-like"/>
    <property type="match status" value="1"/>
</dbReference>
<feature type="repeat" description="TPR" evidence="1">
    <location>
        <begin position="71"/>
        <end position="104"/>
    </location>
</feature>
<gene>
    <name evidence="3" type="ORF">Q5I04_00320</name>
    <name evidence="4" type="ORF">Q5I06_00320</name>
</gene>
<name>A0AA90PH14_9HELI</name>
<dbReference type="InterPro" id="IPR019734">
    <property type="entry name" value="TPR_rpt"/>
</dbReference>
<dbReference type="Gene3D" id="1.25.40.10">
    <property type="entry name" value="Tetratricopeptide repeat domain"/>
    <property type="match status" value="1"/>
</dbReference>
<reference evidence="3 5" key="3">
    <citation type="journal article" date="2024" name="Syst. Appl. Microbiol.">
        <title>Helicobacter cappadocius sp. nov., from lizards: The first psychrotrophic Helicobacter species.</title>
        <authorList>
            <person name="Aydin F."/>
            <person name="Tarhane S."/>
            <person name="Karakaya E."/>
            <person name="Abay S."/>
            <person name="Kayman T."/>
            <person name="Guran O."/>
            <person name="Bozkurt E."/>
            <person name="Uzum N."/>
            <person name="Avci A."/>
            <person name="Olgun K."/>
            <person name="Jablonski D."/>
            <person name="Guran C."/>
            <person name="Burcin Saticioglu I."/>
        </authorList>
    </citation>
    <scope>NUCLEOTIDE SEQUENCE [LARGE SCALE GENOMIC DNA]</scope>
    <source>
        <strain evidence="3">Faydin-H75</strain>
        <strain evidence="5">faydin-H76</strain>
    </source>
</reference>
<keyword evidence="1" id="KW-0802">TPR repeat</keyword>
<dbReference type="EMBL" id="JAUYZK010000001">
    <property type="protein sequence ID" value="MDP2538232.1"/>
    <property type="molecule type" value="Genomic_DNA"/>
</dbReference>
<sequence length="370" mass="42872">MKDIAFIYRDPLFGITILIAIIAIVALADYSRNRNRSKKRSQSLINLAKSYEYSGLNDGVMEFLSLANNPIPTLMFLAQTYAKSGDNEQAIKIYLSMLEKTPESKDKIPILEALGATYFNAGFLQRAKNIFIEILKSYPRNSNALSYLMRTYESMGEYKKALEVLDCLDEVEFGSSDKDHFGDKNSQYLTSLEISENKVILDSKNYLYLMMLINDNFLSLAQKQYQIDLLFAKAPSLQKMILSYMKTYNLPMFWNYIIRLDCVDNFVDLLWSFSKDDIPMNILKDSQQVLDVYRAKGYVDDKKQCEIFELELLRLSHYNTHLKAGIDFEYRCHSCKSIFPFDSYRCPSCSELGMMDLILKPRKMKNNEIS</sequence>
<dbReference type="Pfam" id="PF13176">
    <property type="entry name" value="TPR_7"/>
    <property type="match status" value="1"/>
</dbReference>
<evidence type="ECO:0000313" key="4">
    <source>
        <dbReference type="EMBL" id="MDP2538232.1"/>
    </source>
</evidence>
<proteinExistence type="predicted"/>
<dbReference type="PROSITE" id="PS50005">
    <property type="entry name" value="TPR"/>
    <property type="match status" value="1"/>
</dbReference>
<keyword evidence="2" id="KW-0812">Transmembrane</keyword>
<protein>
    <recommendedName>
        <fullName evidence="7">Tetratricopeptide repeat protein</fullName>
    </recommendedName>
</protein>
<evidence type="ECO:0000256" key="1">
    <source>
        <dbReference type="PROSITE-ProRule" id="PRU00339"/>
    </source>
</evidence>
<evidence type="ECO:0000313" key="3">
    <source>
        <dbReference type="EMBL" id="MDO7252365.1"/>
    </source>
</evidence>
<reference evidence="4 6" key="1">
    <citation type="submission" date="2023-07" db="EMBL/GenBank/DDBJ databases">
        <title>Unpublished Manusciprt.</title>
        <authorList>
            <person name="Aydin F."/>
            <person name="Tarhane S."/>
            <person name="Saticioglu I.B."/>
            <person name="Karakaya E."/>
            <person name="Abay S."/>
            <person name="Guran O."/>
            <person name="Bozkurt E."/>
            <person name="Uzum N."/>
            <person name="Olgun K."/>
            <person name="Jablonski D."/>
        </authorList>
    </citation>
    <scope>NUCLEOTIDE SEQUENCE</scope>
    <source>
        <strain evidence="6">faydin-H75</strain>
        <strain evidence="4">Faydin-H76</strain>
    </source>
</reference>
<keyword evidence="2" id="KW-0472">Membrane</keyword>